<keyword evidence="5" id="KW-0805">Transcription regulation</keyword>
<dbReference type="PANTHER" id="PTHR42713:SF3">
    <property type="entry name" value="TRANSCRIPTIONAL REGULATORY PROTEIN HPTR"/>
    <property type="match status" value="1"/>
</dbReference>
<dbReference type="Proteomes" id="UP000659344">
    <property type="component" value="Unassembled WGS sequence"/>
</dbReference>
<feature type="domain" description="HTH araC/xylS-type" evidence="9">
    <location>
        <begin position="300"/>
        <end position="398"/>
    </location>
</feature>
<dbReference type="InterPro" id="IPR018060">
    <property type="entry name" value="HTH_AraC"/>
</dbReference>
<keyword evidence="7" id="KW-0804">Transcription</keyword>
<name>A0ABQ1YBM3_9BACL</name>
<dbReference type="EMBL" id="BMFT01000001">
    <property type="protein sequence ID" value="GGH18704.1"/>
    <property type="molecule type" value="Genomic_DNA"/>
</dbReference>
<keyword evidence="2" id="KW-0963">Cytoplasm</keyword>
<dbReference type="SUPFAM" id="SSF46689">
    <property type="entry name" value="Homeodomain-like"/>
    <property type="match status" value="2"/>
</dbReference>
<dbReference type="InterPro" id="IPR009057">
    <property type="entry name" value="Homeodomain-like_sf"/>
</dbReference>
<dbReference type="InterPro" id="IPR001789">
    <property type="entry name" value="Sig_transdc_resp-reg_receiver"/>
</dbReference>
<evidence type="ECO:0000259" key="9">
    <source>
        <dbReference type="PROSITE" id="PS01124"/>
    </source>
</evidence>
<keyword evidence="3 8" id="KW-0597">Phosphoprotein</keyword>
<dbReference type="InterPro" id="IPR051552">
    <property type="entry name" value="HptR"/>
</dbReference>
<keyword evidence="12" id="KW-1185">Reference proteome</keyword>
<proteinExistence type="predicted"/>
<feature type="modified residue" description="4-aspartylphosphate" evidence="8">
    <location>
        <position position="64"/>
    </location>
</feature>
<evidence type="ECO:0000256" key="4">
    <source>
        <dbReference type="ARBA" id="ARBA00023012"/>
    </source>
</evidence>
<dbReference type="SMART" id="SM00448">
    <property type="entry name" value="REC"/>
    <property type="match status" value="1"/>
</dbReference>
<evidence type="ECO:0000259" key="10">
    <source>
        <dbReference type="PROSITE" id="PS50110"/>
    </source>
</evidence>
<dbReference type="PROSITE" id="PS50110">
    <property type="entry name" value="RESPONSE_REGULATORY"/>
    <property type="match status" value="1"/>
</dbReference>
<protein>
    <submittedName>
        <fullName evidence="11">DNA-binding response regulator</fullName>
    </submittedName>
</protein>
<keyword evidence="6 11" id="KW-0238">DNA-binding</keyword>
<evidence type="ECO:0000313" key="12">
    <source>
        <dbReference type="Proteomes" id="UP000659344"/>
    </source>
</evidence>
<evidence type="ECO:0000256" key="5">
    <source>
        <dbReference type="ARBA" id="ARBA00023015"/>
    </source>
</evidence>
<dbReference type="Pfam" id="PF12833">
    <property type="entry name" value="HTH_18"/>
    <property type="match status" value="1"/>
</dbReference>
<dbReference type="SMART" id="SM00342">
    <property type="entry name" value="HTH_ARAC"/>
    <property type="match status" value="1"/>
</dbReference>
<evidence type="ECO:0000256" key="1">
    <source>
        <dbReference type="ARBA" id="ARBA00004496"/>
    </source>
</evidence>
<sequence length="400" mass="46522">MAKDSGNSFPIKVLIVDDEQLVRKGLRMTINWEQHQMVVVDDASNGSLGWHKFLEHQPQLVITDIVMPEMTGIELAQKIKKEAPETAILFLSCHRDFDYAQHGIQLGVHDYIVKTDMDDDHINDSLHRVYVQFKEHLTKQQTAVDMVNEHQDRTIEAMEDWLNKHSYTARNYLLERVRTEWNWMLSYSCLIHVFIPRDSTDSKGIFLNQWKDISMANPNQLKLLELDEYSAFIACTPALQDLVRSKLVDLKLKNNSLEWRQSKPIVNAEGWLDSVSRLYRMWQVECNTNLLSLTHKEDIIQAIDFIDQHLDTDIRAADVAAIIGVSRSYFSTIFKEATGYSIISFISDRKLHRAKELLSVTTIRIEEVAEKIGIQDVKYFSKWFKKHVEITPGQFRLQTK</sequence>
<organism evidence="11 12">
    <name type="scientific">Paenibacillus segetis</name>
    <dbReference type="NCBI Taxonomy" id="1325360"/>
    <lineage>
        <taxon>Bacteria</taxon>
        <taxon>Bacillati</taxon>
        <taxon>Bacillota</taxon>
        <taxon>Bacilli</taxon>
        <taxon>Bacillales</taxon>
        <taxon>Paenibacillaceae</taxon>
        <taxon>Paenibacillus</taxon>
    </lineage>
</organism>
<feature type="domain" description="Response regulatory" evidence="10">
    <location>
        <begin position="12"/>
        <end position="129"/>
    </location>
</feature>
<reference evidence="12" key="1">
    <citation type="journal article" date="2019" name="Int. J. Syst. Evol. Microbiol.">
        <title>The Global Catalogue of Microorganisms (GCM) 10K type strain sequencing project: providing services to taxonomists for standard genome sequencing and annotation.</title>
        <authorList>
            <consortium name="The Broad Institute Genomics Platform"/>
            <consortium name="The Broad Institute Genome Sequencing Center for Infectious Disease"/>
            <person name="Wu L."/>
            <person name="Ma J."/>
        </authorList>
    </citation>
    <scope>NUCLEOTIDE SEQUENCE [LARGE SCALE GENOMIC DNA]</scope>
    <source>
        <strain evidence="12">CGMCC 1.12769</strain>
    </source>
</reference>
<dbReference type="CDD" id="cd17536">
    <property type="entry name" value="REC_YesN-like"/>
    <property type="match status" value="1"/>
</dbReference>
<dbReference type="GO" id="GO:0003677">
    <property type="term" value="F:DNA binding"/>
    <property type="evidence" value="ECO:0007669"/>
    <property type="project" value="UniProtKB-KW"/>
</dbReference>
<accession>A0ABQ1YBM3</accession>
<comment type="caution">
    <text evidence="11">The sequence shown here is derived from an EMBL/GenBank/DDBJ whole genome shotgun (WGS) entry which is preliminary data.</text>
</comment>
<dbReference type="PROSITE" id="PS00041">
    <property type="entry name" value="HTH_ARAC_FAMILY_1"/>
    <property type="match status" value="1"/>
</dbReference>
<evidence type="ECO:0000256" key="7">
    <source>
        <dbReference type="ARBA" id="ARBA00023163"/>
    </source>
</evidence>
<dbReference type="InterPro" id="IPR011006">
    <property type="entry name" value="CheY-like_superfamily"/>
</dbReference>
<dbReference type="SUPFAM" id="SSF52172">
    <property type="entry name" value="CheY-like"/>
    <property type="match status" value="1"/>
</dbReference>
<dbReference type="Gene3D" id="3.40.50.2300">
    <property type="match status" value="1"/>
</dbReference>
<dbReference type="Gene3D" id="1.10.10.60">
    <property type="entry name" value="Homeodomain-like"/>
    <property type="match status" value="2"/>
</dbReference>
<dbReference type="InterPro" id="IPR018062">
    <property type="entry name" value="HTH_AraC-typ_CS"/>
</dbReference>
<dbReference type="Pfam" id="PF00072">
    <property type="entry name" value="Response_reg"/>
    <property type="match status" value="1"/>
</dbReference>
<gene>
    <name evidence="11" type="primary">rr07</name>
    <name evidence="11" type="ORF">GCM10008013_14860</name>
</gene>
<dbReference type="PROSITE" id="PS01124">
    <property type="entry name" value="HTH_ARAC_FAMILY_2"/>
    <property type="match status" value="1"/>
</dbReference>
<dbReference type="RefSeq" id="WP_188537272.1">
    <property type="nucleotide sequence ID" value="NZ_BMFT01000001.1"/>
</dbReference>
<dbReference type="PANTHER" id="PTHR42713">
    <property type="entry name" value="HISTIDINE KINASE-RELATED"/>
    <property type="match status" value="1"/>
</dbReference>
<evidence type="ECO:0000256" key="6">
    <source>
        <dbReference type="ARBA" id="ARBA00023125"/>
    </source>
</evidence>
<evidence type="ECO:0000256" key="2">
    <source>
        <dbReference type="ARBA" id="ARBA00022490"/>
    </source>
</evidence>
<evidence type="ECO:0000256" key="3">
    <source>
        <dbReference type="ARBA" id="ARBA00022553"/>
    </source>
</evidence>
<keyword evidence="4" id="KW-0902">Two-component regulatory system</keyword>
<comment type="subcellular location">
    <subcellularLocation>
        <location evidence="1">Cytoplasm</location>
    </subcellularLocation>
</comment>
<evidence type="ECO:0000256" key="8">
    <source>
        <dbReference type="PROSITE-ProRule" id="PRU00169"/>
    </source>
</evidence>
<evidence type="ECO:0000313" key="11">
    <source>
        <dbReference type="EMBL" id="GGH18704.1"/>
    </source>
</evidence>